<evidence type="ECO:0000313" key="2">
    <source>
        <dbReference type="EMBL" id="QHB53370.1"/>
    </source>
</evidence>
<proteinExistence type="predicted"/>
<gene>
    <name evidence="2" type="ORF">GQR93_04120</name>
</gene>
<protein>
    <submittedName>
        <fullName evidence="2">Uncharacterized protein</fullName>
    </submittedName>
</protein>
<organism evidence="2 3">
    <name type="scientific">Lentilactobacillus hilgardii</name>
    <name type="common">Lactobacillus hilgardii</name>
    <dbReference type="NCBI Taxonomy" id="1588"/>
    <lineage>
        <taxon>Bacteria</taxon>
        <taxon>Bacillati</taxon>
        <taxon>Bacillota</taxon>
        <taxon>Bacilli</taxon>
        <taxon>Lactobacillales</taxon>
        <taxon>Lactobacillaceae</taxon>
        <taxon>Lentilactobacillus</taxon>
    </lineage>
</organism>
<dbReference type="EMBL" id="CP047121">
    <property type="protein sequence ID" value="QHB53370.1"/>
    <property type="molecule type" value="Genomic_DNA"/>
</dbReference>
<accession>A0A6P1EB60</accession>
<dbReference type="AlphaFoldDB" id="A0A6P1EB60"/>
<keyword evidence="1" id="KW-1133">Transmembrane helix</keyword>
<keyword evidence="1" id="KW-0812">Transmembrane</keyword>
<reference evidence="2 3" key="1">
    <citation type="submission" date="2019-12" db="EMBL/GenBank/DDBJ databases">
        <title>Lactobacillus hilgardii FLUB.</title>
        <authorList>
            <person name="Gustaw K."/>
        </authorList>
    </citation>
    <scope>NUCLEOTIDE SEQUENCE [LARGE SCALE GENOMIC DNA]</scope>
    <source>
        <strain evidence="2 3">FLUB</strain>
    </source>
</reference>
<evidence type="ECO:0000256" key="1">
    <source>
        <dbReference type="SAM" id="Phobius"/>
    </source>
</evidence>
<feature type="transmembrane region" description="Helical" evidence="1">
    <location>
        <begin position="28"/>
        <end position="45"/>
    </location>
</feature>
<name>A0A6P1EB60_LENHI</name>
<sequence>MDFVNVVYGMGFISNIAMTVTTISGIKAWLIIVMSLSGILVNIWVSKTARKFNGSFKSAVNN</sequence>
<keyword evidence="1" id="KW-0472">Membrane</keyword>
<dbReference type="Proteomes" id="UP000465035">
    <property type="component" value="Chromosome"/>
</dbReference>
<evidence type="ECO:0000313" key="3">
    <source>
        <dbReference type="Proteomes" id="UP000465035"/>
    </source>
</evidence>